<feature type="region of interest" description="Disordered" evidence="1">
    <location>
        <begin position="1"/>
        <end position="34"/>
    </location>
</feature>
<accession>A0A420J2G0</accession>
<dbReference type="AlphaFoldDB" id="A0A420J2G0"/>
<comment type="caution">
    <text evidence="3">The sequence shown here is derived from an EMBL/GenBank/DDBJ whole genome shotgun (WGS) entry which is preliminary data.</text>
</comment>
<protein>
    <submittedName>
        <fullName evidence="3">Retrovirus-related Pol polyprotein from transposon TNT 1-94</fullName>
    </submittedName>
</protein>
<dbReference type="InterPro" id="IPR013103">
    <property type="entry name" value="RVT_2"/>
</dbReference>
<feature type="compositionally biased region" description="Basic and acidic residues" evidence="1">
    <location>
        <begin position="1"/>
        <end position="29"/>
    </location>
</feature>
<sequence length="239" mass="27567">MSKRKTENTDTSNDKHLSYTKDRDQDLPKARGNRPIRAALVNPDLDEEVMAKQYHLAFSTATLKVKNDLKWTRETLPPAPIGWNQMIRHQFAAEFKRVAEKEYQTLEAKGTWVHVEEKELPNDAEIILVIWIFTYKFDSDDRLIKFKARIYARGDLQVSKEDAYAATLASQSSRAMMARTAANDLEIRQFDVVNAFVNAPIRKKVFCHTPRGFEKSINGVKSVLRLQRALYGLKFSPLY</sequence>
<dbReference type="OrthoDB" id="3562068at2759"/>
<evidence type="ECO:0000313" key="3">
    <source>
        <dbReference type="EMBL" id="RKF80986.1"/>
    </source>
</evidence>
<evidence type="ECO:0000313" key="4">
    <source>
        <dbReference type="Proteomes" id="UP000285405"/>
    </source>
</evidence>
<dbReference type="Pfam" id="PF07727">
    <property type="entry name" value="RVT_2"/>
    <property type="match status" value="1"/>
</dbReference>
<dbReference type="Proteomes" id="UP000285405">
    <property type="component" value="Unassembled WGS sequence"/>
</dbReference>
<feature type="domain" description="Reverse transcriptase Ty1/copia-type" evidence="2">
    <location>
        <begin position="119"/>
        <end position="237"/>
    </location>
</feature>
<evidence type="ECO:0000256" key="1">
    <source>
        <dbReference type="SAM" id="MobiDB-lite"/>
    </source>
</evidence>
<dbReference type="EMBL" id="MCBR01003107">
    <property type="protein sequence ID" value="RKF80986.1"/>
    <property type="molecule type" value="Genomic_DNA"/>
</dbReference>
<name>A0A420J2G0_9PEZI</name>
<organism evidence="3 4">
    <name type="scientific">Golovinomyces cichoracearum</name>
    <dbReference type="NCBI Taxonomy" id="62708"/>
    <lineage>
        <taxon>Eukaryota</taxon>
        <taxon>Fungi</taxon>
        <taxon>Dikarya</taxon>
        <taxon>Ascomycota</taxon>
        <taxon>Pezizomycotina</taxon>
        <taxon>Leotiomycetes</taxon>
        <taxon>Erysiphales</taxon>
        <taxon>Erysiphaceae</taxon>
        <taxon>Golovinomyces</taxon>
    </lineage>
</organism>
<gene>
    <name evidence="3" type="ORF">GcC1_031032</name>
</gene>
<proteinExistence type="predicted"/>
<reference evidence="3 4" key="1">
    <citation type="journal article" date="2018" name="BMC Genomics">
        <title>Comparative genome analyses reveal sequence features reflecting distinct modes of host-adaptation between dicot and monocot powdery mildew.</title>
        <authorList>
            <person name="Wu Y."/>
            <person name="Ma X."/>
            <person name="Pan Z."/>
            <person name="Kale S.D."/>
            <person name="Song Y."/>
            <person name="King H."/>
            <person name="Zhang Q."/>
            <person name="Presley C."/>
            <person name="Deng X."/>
            <person name="Wei C.I."/>
            <person name="Xiao S."/>
        </authorList>
    </citation>
    <scope>NUCLEOTIDE SEQUENCE [LARGE SCALE GENOMIC DNA]</scope>
    <source>
        <strain evidence="3">UCSC1</strain>
    </source>
</reference>
<evidence type="ECO:0000259" key="2">
    <source>
        <dbReference type="Pfam" id="PF07727"/>
    </source>
</evidence>